<evidence type="ECO:0000256" key="2">
    <source>
        <dbReference type="SAM" id="SignalP"/>
    </source>
</evidence>
<feature type="region of interest" description="Disordered" evidence="1">
    <location>
        <begin position="62"/>
        <end position="88"/>
    </location>
</feature>
<evidence type="ECO:0000313" key="3">
    <source>
        <dbReference type="EMBL" id="TKT93525.1"/>
    </source>
</evidence>
<comment type="caution">
    <text evidence="3">The sequence shown here is derived from an EMBL/GenBank/DDBJ whole genome shotgun (WGS) entry which is preliminary data.</text>
</comment>
<feature type="chain" id="PRO_5020892039" evidence="2">
    <location>
        <begin position="21"/>
        <end position="88"/>
    </location>
</feature>
<organism evidence="3 4">
    <name type="scientific">Dyadobacter frigoris</name>
    <dbReference type="NCBI Taxonomy" id="2576211"/>
    <lineage>
        <taxon>Bacteria</taxon>
        <taxon>Pseudomonadati</taxon>
        <taxon>Bacteroidota</taxon>
        <taxon>Cytophagia</taxon>
        <taxon>Cytophagales</taxon>
        <taxon>Spirosomataceae</taxon>
        <taxon>Dyadobacter</taxon>
    </lineage>
</organism>
<reference evidence="3 4" key="1">
    <citation type="submission" date="2019-05" db="EMBL/GenBank/DDBJ databases">
        <title>Dyadobacter AR-3-8 sp. nov., isolated from arctic soil.</title>
        <authorList>
            <person name="Chaudhary D.K."/>
        </authorList>
    </citation>
    <scope>NUCLEOTIDE SEQUENCE [LARGE SCALE GENOMIC DNA]</scope>
    <source>
        <strain evidence="3 4">AR-3-8</strain>
    </source>
</reference>
<evidence type="ECO:0000256" key="1">
    <source>
        <dbReference type="SAM" id="MobiDB-lite"/>
    </source>
</evidence>
<keyword evidence="2" id="KW-0732">Signal</keyword>
<protein>
    <submittedName>
        <fullName evidence="3">Uncharacterized protein</fullName>
    </submittedName>
</protein>
<feature type="signal peptide" evidence="2">
    <location>
        <begin position="1"/>
        <end position="20"/>
    </location>
</feature>
<dbReference type="EMBL" id="SZVO01000002">
    <property type="protein sequence ID" value="TKT93525.1"/>
    <property type="molecule type" value="Genomic_DNA"/>
</dbReference>
<dbReference type="PROSITE" id="PS51257">
    <property type="entry name" value="PROKAR_LIPOPROTEIN"/>
    <property type="match status" value="1"/>
</dbReference>
<proteinExistence type="predicted"/>
<dbReference type="AlphaFoldDB" id="A0A4U6DA08"/>
<dbReference type="Proteomes" id="UP000304900">
    <property type="component" value="Unassembled WGS sequence"/>
</dbReference>
<gene>
    <name evidence="3" type="ORF">FDK13_06695</name>
</gene>
<evidence type="ECO:0000313" key="4">
    <source>
        <dbReference type="Proteomes" id="UP000304900"/>
    </source>
</evidence>
<dbReference type="RefSeq" id="WP_137339200.1">
    <property type="nucleotide sequence ID" value="NZ_BSQH01000017.1"/>
</dbReference>
<name>A0A4U6DA08_9BACT</name>
<sequence>MKTALKFSALVLVSFLFASCAEKEINPESVYYYQSPESPSGKPGAGNVLDIDLKITAPRHKAMIGQNGSVSRSTERTPDDESENTLNQ</sequence>
<accession>A0A4U6DA08</accession>
<keyword evidence="4" id="KW-1185">Reference proteome</keyword>